<dbReference type="PROSITE" id="PS50109">
    <property type="entry name" value="HIS_KIN"/>
    <property type="match status" value="1"/>
</dbReference>
<dbReference type="InterPro" id="IPR003661">
    <property type="entry name" value="HisK_dim/P_dom"/>
</dbReference>
<evidence type="ECO:0000256" key="4">
    <source>
        <dbReference type="ARBA" id="ARBA00022679"/>
    </source>
</evidence>
<protein>
    <recommendedName>
        <fullName evidence="2">histidine kinase</fullName>
        <ecNumber evidence="2">2.7.13.3</ecNumber>
    </recommendedName>
</protein>
<dbReference type="SUPFAM" id="SSF55874">
    <property type="entry name" value="ATPase domain of HSP90 chaperone/DNA topoisomerase II/histidine kinase"/>
    <property type="match status" value="1"/>
</dbReference>
<dbReference type="Gene3D" id="1.10.287.130">
    <property type="match status" value="1"/>
</dbReference>
<dbReference type="InterPro" id="IPR005467">
    <property type="entry name" value="His_kinase_dom"/>
</dbReference>
<dbReference type="PANTHER" id="PTHR42878:SF15">
    <property type="entry name" value="BACTERIOPHYTOCHROME"/>
    <property type="match status" value="1"/>
</dbReference>
<keyword evidence="7" id="KW-1133">Transmembrane helix</keyword>
<feature type="transmembrane region" description="Helical" evidence="7">
    <location>
        <begin position="190"/>
        <end position="209"/>
    </location>
</feature>
<dbReference type="RefSeq" id="WP_336436255.1">
    <property type="nucleotide sequence ID" value="NZ_JBAWKS010000002.1"/>
</dbReference>
<keyword evidence="6" id="KW-0175">Coiled coil</keyword>
<organism evidence="9 10">
    <name type="scientific">Pseudoalteromonas spongiae</name>
    <dbReference type="NCBI Taxonomy" id="298657"/>
    <lineage>
        <taxon>Bacteria</taxon>
        <taxon>Pseudomonadati</taxon>
        <taxon>Pseudomonadota</taxon>
        <taxon>Gammaproteobacteria</taxon>
        <taxon>Alteromonadales</taxon>
        <taxon>Pseudoalteromonadaceae</taxon>
        <taxon>Pseudoalteromonas</taxon>
    </lineage>
</organism>
<keyword evidence="4" id="KW-0808">Transferase</keyword>
<keyword evidence="9" id="KW-0547">Nucleotide-binding</keyword>
<reference evidence="9 10" key="1">
    <citation type="submission" date="2023-12" db="EMBL/GenBank/DDBJ databases">
        <title>Friends and Foes: Symbiotic and Algicidal bacterial influence on Karenia brevis blooms.</title>
        <authorList>
            <person name="Fei C."/>
            <person name="Mohamed A.R."/>
            <person name="Booker A."/>
            <person name="Arshad M."/>
            <person name="Klass S."/>
            <person name="Ahn S."/>
            <person name="Gilbert P.M."/>
            <person name="Heil C.A."/>
            <person name="Martinez J.M."/>
            <person name="Amin S.A."/>
        </authorList>
    </citation>
    <scope>NUCLEOTIDE SEQUENCE [LARGE SCALE GENOMIC DNA]</scope>
    <source>
        <strain evidence="9 10">CE15</strain>
    </source>
</reference>
<dbReference type="Proteomes" id="UP001382455">
    <property type="component" value="Unassembled WGS sequence"/>
</dbReference>
<evidence type="ECO:0000256" key="3">
    <source>
        <dbReference type="ARBA" id="ARBA00022553"/>
    </source>
</evidence>
<dbReference type="InterPro" id="IPR007891">
    <property type="entry name" value="CHASE3"/>
</dbReference>
<evidence type="ECO:0000313" key="9">
    <source>
        <dbReference type="EMBL" id="MEI4551249.1"/>
    </source>
</evidence>
<keyword evidence="10" id="KW-1185">Reference proteome</keyword>
<evidence type="ECO:0000256" key="5">
    <source>
        <dbReference type="ARBA" id="ARBA00022777"/>
    </source>
</evidence>
<evidence type="ECO:0000313" key="10">
    <source>
        <dbReference type="Proteomes" id="UP001382455"/>
    </source>
</evidence>
<accession>A0ABU8EW91</accession>
<evidence type="ECO:0000256" key="1">
    <source>
        <dbReference type="ARBA" id="ARBA00000085"/>
    </source>
</evidence>
<dbReference type="EMBL" id="JBAWKS010000002">
    <property type="protein sequence ID" value="MEI4551249.1"/>
    <property type="molecule type" value="Genomic_DNA"/>
</dbReference>
<dbReference type="EC" id="2.7.13.3" evidence="2"/>
<dbReference type="InterPro" id="IPR036097">
    <property type="entry name" value="HisK_dim/P_sf"/>
</dbReference>
<dbReference type="GO" id="GO:0005524">
    <property type="term" value="F:ATP binding"/>
    <property type="evidence" value="ECO:0007669"/>
    <property type="project" value="UniProtKB-KW"/>
</dbReference>
<dbReference type="InterPro" id="IPR003594">
    <property type="entry name" value="HATPase_dom"/>
</dbReference>
<keyword evidence="9" id="KW-0067">ATP-binding</keyword>
<dbReference type="Pfam" id="PF00512">
    <property type="entry name" value="HisKA"/>
    <property type="match status" value="1"/>
</dbReference>
<gene>
    <name evidence="9" type="ORF">WAE96_16365</name>
</gene>
<keyword evidence="3" id="KW-0597">Phosphoprotein</keyword>
<dbReference type="CDD" id="cd00082">
    <property type="entry name" value="HisKA"/>
    <property type="match status" value="1"/>
</dbReference>
<keyword evidence="5" id="KW-0418">Kinase</keyword>
<dbReference type="PANTHER" id="PTHR42878">
    <property type="entry name" value="TWO-COMPONENT HISTIDINE KINASE"/>
    <property type="match status" value="1"/>
</dbReference>
<comment type="catalytic activity">
    <reaction evidence="1">
        <text>ATP + protein L-histidine = ADP + protein N-phospho-L-histidine.</text>
        <dbReference type="EC" id="2.7.13.3"/>
    </reaction>
</comment>
<dbReference type="SMART" id="SM00387">
    <property type="entry name" value="HATPase_c"/>
    <property type="match status" value="1"/>
</dbReference>
<dbReference type="SMART" id="SM00388">
    <property type="entry name" value="HisKA"/>
    <property type="match status" value="1"/>
</dbReference>
<dbReference type="Gene3D" id="3.30.565.10">
    <property type="entry name" value="Histidine kinase-like ATPase, C-terminal domain"/>
    <property type="match status" value="1"/>
</dbReference>
<dbReference type="Pfam" id="PF02518">
    <property type="entry name" value="HATPase_c"/>
    <property type="match status" value="1"/>
</dbReference>
<evidence type="ECO:0000259" key="8">
    <source>
        <dbReference type="PROSITE" id="PS50109"/>
    </source>
</evidence>
<evidence type="ECO:0000256" key="2">
    <source>
        <dbReference type="ARBA" id="ARBA00012438"/>
    </source>
</evidence>
<dbReference type="InterPro" id="IPR050351">
    <property type="entry name" value="BphY/WalK/GraS-like"/>
</dbReference>
<dbReference type="InterPro" id="IPR036890">
    <property type="entry name" value="HATPase_C_sf"/>
</dbReference>
<feature type="transmembrane region" description="Helical" evidence="7">
    <location>
        <begin position="12"/>
        <end position="34"/>
    </location>
</feature>
<keyword evidence="7" id="KW-0812">Transmembrane</keyword>
<keyword evidence="7" id="KW-0472">Membrane</keyword>
<dbReference type="SUPFAM" id="SSF47384">
    <property type="entry name" value="Homodimeric domain of signal transducing histidine kinase"/>
    <property type="match status" value="1"/>
</dbReference>
<evidence type="ECO:0000256" key="7">
    <source>
        <dbReference type="SAM" id="Phobius"/>
    </source>
</evidence>
<sequence length="498" mass="55943">MKAFFERAIHSIGFAWCAFVIIVLGICSITFVGLQNTQSIAQIQQSFQNTSKVMLAIDRLHIDLLNAESSQRAYLITLQEDDLAPYKKALDQFSESITQAREIRSESDIQQKRIDNFVRYAEAKFALVGAGIRHVQTNSERSPKRLLKDVQISDLDLRTIYQEIIENETVIRNHLLTRLSKARKTSEANLIWFAAISIIMSSLLLILLIKHLRNVKQNALELEKNNELLEEKVQERTQALELYAEELGRSNRELEDFAFIASHDLQEPLRKIRAFSARITELYASAIDDKGKDYLSRMDNAAARMSLLISDLLALSRVTTKGKAFVEVDLNTVLEGVLDDLEIAINESNATITLATMPKIEGDESQLQQLFLNLLSNALKFRQADKAPEINVTVSEASAPAQHLDDITSEWIQIDVCDNGIGFEQDYSDKIFTPFQRLHSRTAYKGTGIGLSVCRRIVERHGGQITAHSEVGQGTTFSMILPIAASSFHLEENSNAGS</sequence>
<evidence type="ECO:0000256" key="6">
    <source>
        <dbReference type="SAM" id="Coils"/>
    </source>
</evidence>
<comment type="caution">
    <text evidence="9">The sequence shown here is derived from an EMBL/GenBank/DDBJ whole genome shotgun (WGS) entry which is preliminary data.</text>
</comment>
<proteinExistence type="predicted"/>
<dbReference type="PRINTS" id="PR00344">
    <property type="entry name" value="BCTRLSENSOR"/>
</dbReference>
<dbReference type="Pfam" id="PF05227">
    <property type="entry name" value="CHASE3"/>
    <property type="match status" value="1"/>
</dbReference>
<name>A0ABU8EW91_9GAMM</name>
<feature type="domain" description="Histidine kinase" evidence="8">
    <location>
        <begin position="260"/>
        <end position="485"/>
    </location>
</feature>
<dbReference type="CDD" id="cd19410">
    <property type="entry name" value="HK9-like_sensor"/>
    <property type="match status" value="1"/>
</dbReference>
<dbReference type="InterPro" id="IPR004358">
    <property type="entry name" value="Sig_transdc_His_kin-like_C"/>
</dbReference>
<feature type="coiled-coil region" evidence="6">
    <location>
        <begin position="212"/>
        <end position="246"/>
    </location>
</feature>